<dbReference type="Gene3D" id="3.30.450.50">
    <property type="entry name" value="Longin domain"/>
    <property type="match status" value="1"/>
</dbReference>
<keyword evidence="6" id="KW-0564">Palmitate</keyword>
<organism evidence="13 14">
    <name type="scientific">Pseudomicrostroma glucosiphilum</name>
    <dbReference type="NCBI Taxonomy" id="1684307"/>
    <lineage>
        <taxon>Eukaryota</taxon>
        <taxon>Fungi</taxon>
        <taxon>Dikarya</taxon>
        <taxon>Basidiomycota</taxon>
        <taxon>Ustilaginomycotina</taxon>
        <taxon>Exobasidiomycetes</taxon>
        <taxon>Microstromatales</taxon>
        <taxon>Microstromatales incertae sedis</taxon>
        <taxon>Pseudomicrostroma</taxon>
    </lineage>
</organism>
<keyword evidence="5" id="KW-0472">Membrane</keyword>
<evidence type="ECO:0000256" key="3">
    <source>
        <dbReference type="ARBA" id="ARBA00022475"/>
    </source>
</evidence>
<name>A0A316TYX1_9BASI</name>
<dbReference type="OrthoDB" id="27923at2759"/>
<keyword evidence="14" id="KW-1185">Reference proteome</keyword>
<dbReference type="GO" id="GO:0005794">
    <property type="term" value="C:Golgi apparatus"/>
    <property type="evidence" value="ECO:0007669"/>
    <property type="project" value="TreeGrafter"/>
</dbReference>
<evidence type="ECO:0000256" key="5">
    <source>
        <dbReference type="ARBA" id="ARBA00023136"/>
    </source>
</evidence>
<keyword evidence="10" id="KW-0175">Coiled coil</keyword>
<dbReference type="SUPFAM" id="SSF64356">
    <property type="entry name" value="SNARE-like"/>
    <property type="match status" value="1"/>
</dbReference>
<dbReference type="Pfam" id="PF00957">
    <property type="entry name" value="Synaptobrevin"/>
    <property type="match status" value="1"/>
</dbReference>
<evidence type="ECO:0000313" key="13">
    <source>
        <dbReference type="EMBL" id="PWN18446.1"/>
    </source>
</evidence>
<dbReference type="RefSeq" id="XP_025345606.1">
    <property type="nucleotide sequence ID" value="XM_025493744.1"/>
</dbReference>
<accession>A0A316TYX1</accession>
<feature type="domain" description="Longin" evidence="11">
    <location>
        <begin position="7"/>
        <end position="105"/>
    </location>
</feature>
<evidence type="ECO:0000256" key="9">
    <source>
        <dbReference type="ARBA" id="ARBA00026133"/>
    </source>
</evidence>
<evidence type="ECO:0000256" key="4">
    <source>
        <dbReference type="ARBA" id="ARBA00022481"/>
    </source>
</evidence>
<dbReference type="CDD" id="cd15867">
    <property type="entry name" value="R-SNARE_YKT6"/>
    <property type="match status" value="1"/>
</dbReference>
<dbReference type="InterPro" id="IPR045848">
    <property type="entry name" value="R-SNARE_YKT6"/>
</dbReference>
<dbReference type="AlphaFoldDB" id="A0A316TYX1"/>
<evidence type="ECO:0000256" key="8">
    <source>
        <dbReference type="ARBA" id="ARBA00023289"/>
    </source>
</evidence>
<dbReference type="GO" id="GO:0005886">
    <property type="term" value="C:plasma membrane"/>
    <property type="evidence" value="ECO:0007669"/>
    <property type="project" value="UniProtKB-SubCell"/>
</dbReference>
<dbReference type="InterPro" id="IPR010908">
    <property type="entry name" value="Longin_dom"/>
</dbReference>
<dbReference type="EMBL" id="KZ819336">
    <property type="protein sequence ID" value="PWN18446.1"/>
    <property type="molecule type" value="Genomic_DNA"/>
</dbReference>
<dbReference type="GO" id="GO:0006888">
    <property type="term" value="P:endoplasmic reticulum to Golgi vesicle-mediated transport"/>
    <property type="evidence" value="ECO:0007669"/>
    <property type="project" value="TreeGrafter"/>
</dbReference>
<dbReference type="PROSITE" id="PS50859">
    <property type="entry name" value="LONGIN"/>
    <property type="match status" value="1"/>
</dbReference>
<dbReference type="InterPro" id="IPR001388">
    <property type="entry name" value="Synaptobrevin-like"/>
</dbReference>
<evidence type="ECO:0000256" key="1">
    <source>
        <dbReference type="ARBA" id="ARBA00004342"/>
    </source>
</evidence>
<evidence type="ECO:0000256" key="2">
    <source>
        <dbReference type="ARBA" id="ARBA00008025"/>
    </source>
</evidence>
<evidence type="ECO:0000259" key="12">
    <source>
        <dbReference type="PROSITE" id="PS50892"/>
    </source>
</evidence>
<evidence type="ECO:0000256" key="10">
    <source>
        <dbReference type="PROSITE-ProRule" id="PRU00290"/>
    </source>
</evidence>
<dbReference type="CDD" id="cd14824">
    <property type="entry name" value="Longin"/>
    <property type="match status" value="1"/>
</dbReference>
<dbReference type="GeneID" id="37015478"/>
<evidence type="ECO:0000259" key="11">
    <source>
        <dbReference type="PROSITE" id="PS50859"/>
    </source>
</evidence>
<dbReference type="InterPro" id="IPR042855">
    <property type="entry name" value="V_SNARE_CC"/>
</dbReference>
<proteinExistence type="inferred from homology"/>
<reference evidence="13 14" key="1">
    <citation type="journal article" date="2018" name="Mol. Biol. Evol.">
        <title>Broad Genomic Sampling Reveals a Smut Pathogenic Ancestry of the Fungal Clade Ustilaginomycotina.</title>
        <authorList>
            <person name="Kijpornyongpan T."/>
            <person name="Mondo S.J."/>
            <person name="Barry K."/>
            <person name="Sandor L."/>
            <person name="Lee J."/>
            <person name="Lipzen A."/>
            <person name="Pangilinan J."/>
            <person name="LaButti K."/>
            <person name="Hainaut M."/>
            <person name="Henrissat B."/>
            <person name="Grigoriev I.V."/>
            <person name="Spatafora J.W."/>
            <person name="Aime M.C."/>
        </authorList>
    </citation>
    <scope>NUCLEOTIDE SEQUENCE [LARGE SCALE GENOMIC DNA]</scope>
    <source>
        <strain evidence="13 14">MCA 4718</strain>
    </source>
</reference>
<dbReference type="PRINTS" id="PR00219">
    <property type="entry name" value="SYNAPTOBREVN"/>
</dbReference>
<dbReference type="Gene3D" id="1.20.5.110">
    <property type="match status" value="1"/>
</dbReference>
<evidence type="ECO:0000256" key="6">
    <source>
        <dbReference type="ARBA" id="ARBA00023139"/>
    </source>
</evidence>
<feature type="domain" description="V-SNARE coiled-coil homology" evidence="12">
    <location>
        <begin position="158"/>
        <end position="218"/>
    </location>
</feature>
<keyword evidence="4" id="KW-0488">Methylation</keyword>
<dbReference type="InterPro" id="IPR011012">
    <property type="entry name" value="Longin-like_dom_sf"/>
</dbReference>
<dbReference type="Pfam" id="PF13774">
    <property type="entry name" value="Longin"/>
    <property type="match status" value="1"/>
</dbReference>
<comment type="similarity">
    <text evidence="2">Belongs to the synaptobrevin family.</text>
</comment>
<keyword evidence="7" id="KW-0449">Lipoprotein</keyword>
<keyword evidence="8" id="KW-0636">Prenylation</keyword>
<gene>
    <name evidence="13" type="ORF">BCV69DRAFT_291263</name>
</gene>
<dbReference type="PANTHER" id="PTHR45806">
    <property type="entry name" value="SYNAPTOBREVIN HOMOLOG YKT6"/>
    <property type="match status" value="1"/>
</dbReference>
<sequence>MKIYALMIFATPPGGKAVPLSTAWKLDDFGWLERGAVKDVMAFMAKTVAERTPPTQRQSVQENSYVAHVHARPASDGLTGVLISDSEYPVRVSFSLLNKLLDEFLLKVPKVEYSQKVNAIVAGSVEGPPKGEGVVPAGKFPPMADYVVRYQDPRQADAIMKVQQELDETKIVLHKTIESVLARGEHLDSLVERSETLQASSKMFYKSAKKQNSCCIVM</sequence>
<keyword evidence="3" id="KW-1003">Cell membrane</keyword>
<dbReference type="FunFam" id="1.20.5.110:FF:000020">
    <property type="entry name" value="synaptobrevin homolog YKT6"/>
    <property type="match status" value="1"/>
</dbReference>
<dbReference type="SUPFAM" id="SSF58038">
    <property type="entry name" value="SNARE fusion complex"/>
    <property type="match status" value="1"/>
</dbReference>
<evidence type="ECO:0000256" key="7">
    <source>
        <dbReference type="ARBA" id="ARBA00023288"/>
    </source>
</evidence>
<dbReference type="PANTHER" id="PTHR45806:SF1">
    <property type="entry name" value="SYNAPTOBREVIN HOMOLOG YKT6"/>
    <property type="match status" value="1"/>
</dbReference>
<dbReference type="GO" id="GO:0005484">
    <property type="term" value="F:SNAP receptor activity"/>
    <property type="evidence" value="ECO:0007669"/>
    <property type="project" value="TreeGrafter"/>
</dbReference>
<protein>
    <recommendedName>
        <fullName evidence="9">Synaptobrevin homolog YKT6</fullName>
    </recommendedName>
</protein>
<dbReference type="SMART" id="SM01270">
    <property type="entry name" value="Longin"/>
    <property type="match status" value="1"/>
</dbReference>
<evidence type="ECO:0000313" key="14">
    <source>
        <dbReference type="Proteomes" id="UP000245942"/>
    </source>
</evidence>
<dbReference type="PROSITE" id="PS50892">
    <property type="entry name" value="V_SNARE"/>
    <property type="match status" value="1"/>
</dbReference>
<dbReference type="Proteomes" id="UP000245942">
    <property type="component" value="Unassembled WGS sequence"/>
</dbReference>
<dbReference type="STRING" id="1684307.A0A316TYX1"/>
<comment type="subcellular location">
    <subcellularLocation>
        <location evidence="1">Cell membrane</location>
        <topology evidence="1">Lipid-anchor</topology>
        <orientation evidence="1">Cytoplasmic side</orientation>
    </subcellularLocation>
</comment>